<protein>
    <submittedName>
        <fullName evidence="12">ABC transporter ATP-binding protein</fullName>
    </submittedName>
</protein>
<keyword evidence="3" id="KW-1003">Cell membrane</keyword>
<dbReference type="GO" id="GO:0005524">
    <property type="term" value="F:ATP binding"/>
    <property type="evidence" value="ECO:0007669"/>
    <property type="project" value="UniProtKB-KW"/>
</dbReference>
<feature type="domain" description="ABC transporter" evidence="11">
    <location>
        <begin position="263"/>
        <end position="504"/>
    </location>
</feature>
<evidence type="ECO:0000259" key="11">
    <source>
        <dbReference type="PROSITE" id="PS50893"/>
    </source>
</evidence>
<dbReference type="FunFam" id="3.40.50.300:FF:000127">
    <property type="entry name" value="Ribose import ATP-binding protein RbsA"/>
    <property type="match status" value="1"/>
</dbReference>
<dbReference type="InterPro" id="IPR003593">
    <property type="entry name" value="AAA+_ATPase"/>
</dbReference>
<dbReference type="InterPro" id="IPR050107">
    <property type="entry name" value="ABC_carbohydrate_import_ATPase"/>
</dbReference>
<evidence type="ECO:0000256" key="7">
    <source>
        <dbReference type="ARBA" id="ARBA00022741"/>
    </source>
</evidence>
<accession>A0A2W5Q911</accession>
<evidence type="ECO:0000256" key="3">
    <source>
        <dbReference type="ARBA" id="ARBA00022475"/>
    </source>
</evidence>
<dbReference type="Proteomes" id="UP000249135">
    <property type="component" value="Unassembled WGS sequence"/>
</dbReference>
<dbReference type="InterPro" id="IPR003439">
    <property type="entry name" value="ABC_transporter-like_ATP-bd"/>
</dbReference>
<reference evidence="12 13" key="1">
    <citation type="submission" date="2017-08" db="EMBL/GenBank/DDBJ databases">
        <title>Infants hospitalized years apart are colonized by the same room-sourced microbial strains.</title>
        <authorList>
            <person name="Brooks B."/>
            <person name="Olm M.R."/>
            <person name="Firek B.A."/>
            <person name="Baker R."/>
            <person name="Thomas B.C."/>
            <person name="Morowitz M.J."/>
            <person name="Banfield J.F."/>
        </authorList>
    </citation>
    <scope>NUCLEOTIDE SEQUENCE [LARGE SCALE GENOMIC DNA]</scope>
    <source>
        <strain evidence="12">S2_005_003_R2_41</strain>
    </source>
</reference>
<dbReference type="AlphaFoldDB" id="A0A2W5Q911"/>
<dbReference type="SMART" id="SM00382">
    <property type="entry name" value="AAA"/>
    <property type="match status" value="2"/>
</dbReference>
<dbReference type="PANTHER" id="PTHR43790:SF9">
    <property type="entry name" value="GALACTOFURANOSE TRANSPORTER ATP-BINDING PROTEIN YTFR"/>
    <property type="match status" value="1"/>
</dbReference>
<keyword evidence="6" id="KW-0677">Repeat</keyword>
<dbReference type="GO" id="GO:0016887">
    <property type="term" value="F:ATP hydrolysis activity"/>
    <property type="evidence" value="ECO:0007669"/>
    <property type="project" value="InterPro"/>
</dbReference>
<evidence type="ECO:0000256" key="1">
    <source>
        <dbReference type="ARBA" id="ARBA00004202"/>
    </source>
</evidence>
<dbReference type="CDD" id="cd03216">
    <property type="entry name" value="ABC_Carb_Monos_I"/>
    <property type="match status" value="1"/>
</dbReference>
<dbReference type="PANTHER" id="PTHR43790">
    <property type="entry name" value="CARBOHYDRATE TRANSPORT ATP-BINDING PROTEIN MG119-RELATED"/>
    <property type="match status" value="1"/>
</dbReference>
<feature type="domain" description="ABC transporter" evidence="11">
    <location>
        <begin position="15"/>
        <end position="250"/>
    </location>
</feature>
<evidence type="ECO:0000313" key="12">
    <source>
        <dbReference type="EMBL" id="PZQ74801.1"/>
    </source>
</evidence>
<dbReference type="InterPro" id="IPR017871">
    <property type="entry name" value="ABC_transporter-like_CS"/>
</dbReference>
<comment type="subcellular location">
    <subcellularLocation>
        <location evidence="1">Cell membrane</location>
        <topology evidence="1">Peripheral membrane protein</topology>
    </subcellularLocation>
</comment>
<dbReference type="Gene3D" id="3.40.50.300">
    <property type="entry name" value="P-loop containing nucleotide triphosphate hydrolases"/>
    <property type="match status" value="2"/>
</dbReference>
<sequence>MTASIAHDSTRGVAVEFDQVTKSFGPVEVLHGVSFTLTPGRVVGLLGENGAGKSTLMKILAGYEGLTGGELRVNGQPQQFRNSRDAEALGIVLIHQEFNLAEDLSVADNIFLGHEKRKGLFLDDRAMHAEATAALAQVGLQVDPATKVRRLIVAEKQLVEIAKAMARRARMLIMDEPTATLTPGETERLFKLIAQLRAEGVTVVYISHKLDEVERVTDEVVVMRDGRFVTRTATADVTRHQMANLMVGRELSDLYPPRDQVNTDGEPALRVQDFNVPGWAQQASFEVRPGEILGFAGLVGAGRTELFEGLLGLRPGGGQVELAGRAVHLRSPRDAARHGLTYLSEDRKGKGLHVAFGLRENLTLMALEQYARPWLRPDAERAALDTAVKDYGIRTGSLDVRASSLSGGNQQKLALAKVLQPRPKVVVLDEPTRGVDVGAKRDIYFLVQRLAREGLAVIVISSELMELIGLAHRVAVMRAGRIVATLPADGLTEEQLIAHATGTAHADA</sequence>
<dbReference type="CDD" id="cd03215">
    <property type="entry name" value="ABC_Carb_Monos_II"/>
    <property type="match status" value="1"/>
</dbReference>
<evidence type="ECO:0000256" key="10">
    <source>
        <dbReference type="ARBA" id="ARBA00023136"/>
    </source>
</evidence>
<name>A0A2W5Q911_VARPD</name>
<proteinExistence type="predicted"/>
<keyword evidence="4" id="KW-0997">Cell inner membrane</keyword>
<keyword evidence="10" id="KW-0472">Membrane</keyword>
<evidence type="ECO:0000256" key="5">
    <source>
        <dbReference type="ARBA" id="ARBA00022597"/>
    </source>
</evidence>
<keyword evidence="5" id="KW-0762">Sugar transport</keyword>
<dbReference type="GO" id="GO:0005886">
    <property type="term" value="C:plasma membrane"/>
    <property type="evidence" value="ECO:0007669"/>
    <property type="project" value="UniProtKB-SubCell"/>
</dbReference>
<keyword evidence="8 12" id="KW-0067">ATP-binding</keyword>
<evidence type="ECO:0000256" key="8">
    <source>
        <dbReference type="ARBA" id="ARBA00022840"/>
    </source>
</evidence>
<gene>
    <name evidence="12" type="ORF">DI563_11300</name>
</gene>
<keyword evidence="2" id="KW-0813">Transport</keyword>
<dbReference type="Pfam" id="PF00005">
    <property type="entry name" value="ABC_tran"/>
    <property type="match status" value="2"/>
</dbReference>
<evidence type="ECO:0000256" key="9">
    <source>
        <dbReference type="ARBA" id="ARBA00022967"/>
    </source>
</evidence>
<evidence type="ECO:0000313" key="13">
    <source>
        <dbReference type="Proteomes" id="UP000249135"/>
    </source>
</evidence>
<dbReference type="PROSITE" id="PS00211">
    <property type="entry name" value="ABC_TRANSPORTER_1"/>
    <property type="match status" value="1"/>
</dbReference>
<evidence type="ECO:0000256" key="6">
    <source>
        <dbReference type="ARBA" id="ARBA00022737"/>
    </source>
</evidence>
<organism evidence="12 13">
    <name type="scientific">Variovorax paradoxus</name>
    <dbReference type="NCBI Taxonomy" id="34073"/>
    <lineage>
        <taxon>Bacteria</taxon>
        <taxon>Pseudomonadati</taxon>
        <taxon>Pseudomonadota</taxon>
        <taxon>Betaproteobacteria</taxon>
        <taxon>Burkholderiales</taxon>
        <taxon>Comamonadaceae</taxon>
        <taxon>Variovorax</taxon>
    </lineage>
</organism>
<dbReference type="PROSITE" id="PS50893">
    <property type="entry name" value="ABC_TRANSPORTER_2"/>
    <property type="match status" value="2"/>
</dbReference>
<keyword evidence="9" id="KW-1278">Translocase</keyword>
<dbReference type="InterPro" id="IPR027417">
    <property type="entry name" value="P-loop_NTPase"/>
</dbReference>
<comment type="caution">
    <text evidence="12">The sequence shown here is derived from an EMBL/GenBank/DDBJ whole genome shotgun (WGS) entry which is preliminary data.</text>
</comment>
<dbReference type="EMBL" id="QFPP01000113">
    <property type="protein sequence ID" value="PZQ74801.1"/>
    <property type="molecule type" value="Genomic_DNA"/>
</dbReference>
<dbReference type="SUPFAM" id="SSF52540">
    <property type="entry name" value="P-loop containing nucleoside triphosphate hydrolases"/>
    <property type="match status" value="2"/>
</dbReference>
<keyword evidence="7" id="KW-0547">Nucleotide-binding</keyword>
<evidence type="ECO:0000256" key="2">
    <source>
        <dbReference type="ARBA" id="ARBA00022448"/>
    </source>
</evidence>
<evidence type="ECO:0000256" key="4">
    <source>
        <dbReference type="ARBA" id="ARBA00022519"/>
    </source>
</evidence>